<evidence type="ECO:0000313" key="2">
    <source>
        <dbReference type="EMBL" id="KAJ1202607.1"/>
    </source>
</evidence>
<dbReference type="Proteomes" id="UP001066276">
    <property type="component" value="Chromosome 2_1"/>
</dbReference>
<dbReference type="AlphaFoldDB" id="A0AAV7VQW6"/>
<comment type="caution">
    <text evidence="2">The sequence shown here is derived from an EMBL/GenBank/DDBJ whole genome shotgun (WGS) entry which is preliminary data.</text>
</comment>
<feature type="compositionally biased region" description="Basic and acidic residues" evidence="1">
    <location>
        <begin position="56"/>
        <end position="79"/>
    </location>
</feature>
<accession>A0AAV7VQW6</accession>
<proteinExistence type="predicted"/>
<feature type="compositionally biased region" description="Polar residues" evidence="1">
    <location>
        <begin position="1"/>
        <end position="10"/>
    </location>
</feature>
<feature type="compositionally biased region" description="Low complexity" evidence="1">
    <location>
        <begin position="22"/>
        <end position="32"/>
    </location>
</feature>
<evidence type="ECO:0000313" key="3">
    <source>
        <dbReference type="Proteomes" id="UP001066276"/>
    </source>
</evidence>
<dbReference type="EMBL" id="JANPWB010000003">
    <property type="protein sequence ID" value="KAJ1202607.1"/>
    <property type="molecule type" value="Genomic_DNA"/>
</dbReference>
<name>A0AAV7VQW6_PLEWA</name>
<reference evidence="2" key="1">
    <citation type="journal article" date="2022" name="bioRxiv">
        <title>Sequencing and chromosome-scale assembly of the giantPleurodeles waltlgenome.</title>
        <authorList>
            <person name="Brown T."/>
            <person name="Elewa A."/>
            <person name="Iarovenko S."/>
            <person name="Subramanian E."/>
            <person name="Araus A.J."/>
            <person name="Petzold A."/>
            <person name="Susuki M."/>
            <person name="Suzuki K.-i.T."/>
            <person name="Hayashi T."/>
            <person name="Toyoda A."/>
            <person name="Oliveira C."/>
            <person name="Osipova E."/>
            <person name="Leigh N.D."/>
            <person name="Simon A."/>
            <person name="Yun M.H."/>
        </authorList>
    </citation>
    <scope>NUCLEOTIDE SEQUENCE</scope>
    <source>
        <strain evidence="2">20211129_DDA</strain>
        <tissue evidence="2">Liver</tissue>
    </source>
</reference>
<feature type="region of interest" description="Disordered" evidence="1">
    <location>
        <begin position="1"/>
        <end position="92"/>
    </location>
</feature>
<sequence>MHTGNKSLKSSPPPRLKRLAPSSKSKSQRQQSVLHSAAGPRREPPGTSVRFVRFVSRSEERGGGAHGERGGGAHRERGGGAHTEAGTDGDDQWCGLPRGHHLLLPFIVRPVIPDRSGRSG</sequence>
<evidence type="ECO:0000256" key="1">
    <source>
        <dbReference type="SAM" id="MobiDB-lite"/>
    </source>
</evidence>
<protein>
    <submittedName>
        <fullName evidence="2">Uncharacterized protein</fullName>
    </submittedName>
</protein>
<keyword evidence="3" id="KW-1185">Reference proteome</keyword>
<gene>
    <name evidence="2" type="ORF">NDU88_006404</name>
</gene>
<organism evidence="2 3">
    <name type="scientific">Pleurodeles waltl</name>
    <name type="common">Iberian ribbed newt</name>
    <dbReference type="NCBI Taxonomy" id="8319"/>
    <lineage>
        <taxon>Eukaryota</taxon>
        <taxon>Metazoa</taxon>
        <taxon>Chordata</taxon>
        <taxon>Craniata</taxon>
        <taxon>Vertebrata</taxon>
        <taxon>Euteleostomi</taxon>
        <taxon>Amphibia</taxon>
        <taxon>Batrachia</taxon>
        <taxon>Caudata</taxon>
        <taxon>Salamandroidea</taxon>
        <taxon>Salamandridae</taxon>
        <taxon>Pleurodelinae</taxon>
        <taxon>Pleurodeles</taxon>
    </lineage>
</organism>